<protein>
    <recommendedName>
        <fullName evidence="5">SMODS and SLOG-associating 2TM effector domain-containing protein</fullName>
    </recommendedName>
</protein>
<dbReference type="InParanoid" id="A0A409YJA1"/>
<gene>
    <name evidence="3" type="ORF">CVT26_004564</name>
</gene>
<evidence type="ECO:0000256" key="2">
    <source>
        <dbReference type="SAM" id="Phobius"/>
    </source>
</evidence>
<proteinExistence type="predicted"/>
<feature type="compositionally biased region" description="Polar residues" evidence="1">
    <location>
        <begin position="204"/>
        <end position="219"/>
    </location>
</feature>
<dbReference type="Proteomes" id="UP000284706">
    <property type="component" value="Unassembled WGS sequence"/>
</dbReference>
<name>A0A409YJA1_9AGAR</name>
<dbReference type="OrthoDB" id="3269455at2759"/>
<sequence>MDREDILIRVEGWSRQMQETTDADKGTIEAVNTLMVVAAFIAGVQAQVLAISINLPGSVLARITNILGFIGLVFEISGTSLGAIHAVFLQRRVRSGLRSVNEINEFKGDLDTILKAYSRNHDIIRKYMRRPPSNLHANNGINIGVNEQPNKVPNEDFRESNVDSDMQTNEVTDANSNNHSDVNPENPPSDHSSNSHPHSDQNHGTLQTTDDYSSSNDQTALEDEPLDIASEESSRPPSPRAAMHLFQRSNNVRMQDCSIAFHYGPATIPGIESEAPESRIRRIQAFLKKIPSNFHSQEYIKAAVDKVEKKLLDGNKLASTPQTESGHSQTPVLIHELQVEIPLVVRPVFEFGYAPLISMTLGILLDAEYDTSYRHIKVA</sequence>
<evidence type="ECO:0008006" key="5">
    <source>
        <dbReference type="Google" id="ProtNLM"/>
    </source>
</evidence>
<evidence type="ECO:0000256" key="1">
    <source>
        <dbReference type="SAM" id="MobiDB-lite"/>
    </source>
</evidence>
<dbReference type="EMBL" id="NHYE01000781">
    <property type="protein sequence ID" value="PPR03066.1"/>
    <property type="molecule type" value="Genomic_DNA"/>
</dbReference>
<feature type="compositionally biased region" description="Polar residues" evidence="1">
    <location>
        <begin position="135"/>
        <end position="151"/>
    </location>
</feature>
<accession>A0A409YJA1</accession>
<dbReference type="AlphaFoldDB" id="A0A409YJA1"/>
<reference evidence="3 4" key="1">
    <citation type="journal article" date="2018" name="Evol. Lett.">
        <title>Horizontal gene cluster transfer increased hallucinogenic mushroom diversity.</title>
        <authorList>
            <person name="Reynolds H.T."/>
            <person name="Vijayakumar V."/>
            <person name="Gluck-Thaler E."/>
            <person name="Korotkin H.B."/>
            <person name="Matheny P.B."/>
            <person name="Slot J.C."/>
        </authorList>
    </citation>
    <scope>NUCLEOTIDE SEQUENCE [LARGE SCALE GENOMIC DNA]</scope>
    <source>
        <strain evidence="3 4">SRW20</strain>
    </source>
</reference>
<evidence type="ECO:0000313" key="3">
    <source>
        <dbReference type="EMBL" id="PPR03066.1"/>
    </source>
</evidence>
<feature type="compositionally biased region" description="Polar residues" evidence="1">
    <location>
        <begin position="163"/>
        <end position="181"/>
    </location>
</feature>
<evidence type="ECO:0000313" key="4">
    <source>
        <dbReference type="Proteomes" id="UP000284706"/>
    </source>
</evidence>
<keyword evidence="2" id="KW-1133">Transmembrane helix</keyword>
<organism evidence="3 4">
    <name type="scientific">Gymnopilus dilepis</name>
    <dbReference type="NCBI Taxonomy" id="231916"/>
    <lineage>
        <taxon>Eukaryota</taxon>
        <taxon>Fungi</taxon>
        <taxon>Dikarya</taxon>
        <taxon>Basidiomycota</taxon>
        <taxon>Agaricomycotina</taxon>
        <taxon>Agaricomycetes</taxon>
        <taxon>Agaricomycetidae</taxon>
        <taxon>Agaricales</taxon>
        <taxon>Agaricineae</taxon>
        <taxon>Hymenogastraceae</taxon>
        <taxon>Gymnopilus</taxon>
    </lineage>
</organism>
<comment type="caution">
    <text evidence="3">The sequence shown here is derived from an EMBL/GenBank/DDBJ whole genome shotgun (WGS) entry which is preliminary data.</text>
</comment>
<keyword evidence="2" id="KW-0812">Transmembrane</keyword>
<feature type="transmembrane region" description="Helical" evidence="2">
    <location>
        <begin position="34"/>
        <end position="54"/>
    </location>
</feature>
<feature type="transmembrane region" description="Helical" evidence="2">
    <location>
        <begin position="66"/>
        <end position="89"/>
    </location>
</feature>
<keyword evidence="4" id="KW-1185">Reference proteome</keyword>
<feature type="region of interest" description="Disordered" evidence="1">
    <location>
        <begin position="135"/>
        <end position="220"/>
    </location>
</feature>
<keyword evidence="2" id="KW-0472">Membrane</keyword>